<keyword evidence="3" id="KW-1185">Reference proteome</keyword>
<organism evidence="2 3">
    <name type="scientific">Favolaschia claudopus</name>
    <dbReference type="NCBI Taxonomy" id="2862362"/>
    <lineage>
        <taxon>Eukaryota</taxon>
        <taxon>Fungi</taxon>
        <taxon>Dikarya</taxon>
        <taxon>Basidiomycota</taxon>
        <taxon>Agaricomycotina</taxon>
        <taxon>Agaricomycetes</taxon>
        <taxon>Agaricomycetidae</taxon>
        <taxon>Agaricales</taxon>
        <taxon>Marasmiineae</taxon>
        <taxon>Mycenaceae</taxon>
        <taxon>Favolaschia</taxon>
    </lineage>
</organism>
<evidence type="ECO:0000256" key="1">
    <source>
        <dbReference type="SAM" id="MobiDB-lite"/>
    </source>
</evidence>
<reference evidence="2 3" key="1">
    <citation type="journal article" date="2024" name="J Genomics">
        <title>Draft genome sequencing and assembly of Favolaschia claudopus CIRM-BRFM 2984 isolated from oak limbs.</title>
        <authorList>
            <person name="Navarro D."/>
            <person name="Drula E."/>
            <person name="Chaduli D."/>
            <person name="Cazenave R."/>
            <person name="Ahrendt S."/>
            <person name="Wang J."/>
            <person name="Lipzen A."/>
            <person name="Daum C."/>
            <person name="Barry K."/>
            <person name="Grigoriev I.V."/>
            <person name="Favel A."/>
            <person name="Rosso M.N."/>
            <person name="Martin F."/>
        </authorList>
    </citation>
    <scope>NUCLEOTIDE SEQUENCE [LARGE SCALE GENOMIC DNA]</scope>
    <source>
        <strain evidence="2 3">CIRM-BRFM 2984</strain>
    </source>
</reference>
<dbReference type="AlphaFoldDB" id="A0AAW0A397"/>
<sequence>MTSFDPPTPGTADSVPGAPPTPSSGQQVDPTIAALAHALTVMIQLSGGELVHPATSIQALLRCLQLRPRLPLPSPRPPLASPPPCKQLLRPPTPVFVPTIANPAPGFRTAAPWLSGIRYLVVPTQHLQAIAEPQYDNPDNAPSWYAISVGHYVGLTLSNAAALAATIGVSGGNMKKFKTQVEALAAFNANLDLGIVAVIP</sequence>
<feature type="region of interest" description="Disordered" evidence="1">
    <location>
        <begin position="1"/>
        <end position="28"/>
    </location>
</feature>
<gene>
    <name evidence="2" type="ORF">R3P38DRAFT_2797333</name>
</gene>
<evidence type="ECO:0000313" key="3">
    <source>
        <dbReference type="Proteomes" id="UP001362999"/>
    </source>
</evidence>
<proteinExistence type="predicted"/>
<protein>
    <submittedName>
        <fullName evidence="2">Uncharacterized protein</fullName>
    </submittedName>
</protein>
<accession>A0AAW0A397</accession>
<evidence type="ECO:0000313" key="2">
    <source>
        <dbReference type="EMBL" id="KAK7000639.1"/>
    </source>
</evidence>
<dbReference type="Proteomes" id="UP001362999">
    <property type="component" value="Unassembled WGS sequence"/>
</dbReference>
<dbReference type="EMBL" id="JAWWNJ010000088">
    <property type="protein sequence ID" value="KAK7000639.1"/>
    <property type="molecule type" value="Genomic_DNA"/>
</dbReference>
<comment type="caution">
    <text evidence="2">The sequence shown here is derived from an EMBL/GenBank/DDBJ whole genome shotgun (WGS) entry which is preliminary data.</text>
</comment>
<name>A0AAW0A397_9AGAR</name>